<keyword evidence="2" id="KW-1185">Reference proteome</keyword>
<keyword evidence="1" id="KW-0238">DNA-binding</keyword>
<proteinExistence type="predicted"/>
<reference evidence="1 2" key="1">
    <citation type="submission" date="2018-09" db="EMBL/GenBank/DDBJ databases">
        <authorList>
            <person name="Le Fleche-Mateos A."/>
        </authorList>
    </citation>
    <scope>NUCLEOTIDE SEQUENCE [LARGE SCALE GENOMIC DNA]</scope>
    <source>
        <strain evidence="1 2">DSM 27399</strain>
    </source>
</reference>
<protein>
    <submittedName>
        <fullName evidence="1">DNA-binding response regulator</fullName>
    </submittedName>
</protein>
<organism evidence="1 2">
    <name type="scientific">Rahnella woolbedingensis</name>
    <dbReference type="NCBI Taxonomy" id="1510574"/>
    <lineage>
        <taxon>Bacteria</taxon>
        <taxon>Pseudomonadati</taxon>
        <taxon>Pseudomonadota</taxon>
        <taxon>Gammaproteobacteria</taxon>
        <taxon>Enterobacterales</taxon>
        <taxon>Yersiniaceae</taxon>
        <taxon>Rahnella</taxon>
    </lineage>
</organism>
<dbReference type="SUPFAM" id="SSF52172">
    <property type="entry name" value="CheY-like"/>
    <property type="match status" value="1"/>
</dbReference>
<comment type="caution">
    <text evidence="1">The sequence shown here is derived from an EMBL/GenBank/DDBJ whole genome shotgun (WGS) entry which is preliminary data.</text>
</comment>
<dbReference type="Gene3D" id="3.40.50.2300">
    <property type="match status" value="1"/>
</dbReference>
<dbReference type="AlphaFoldDB" id="A0A419N7R8"/>
<dbReference type="GO" id="GO:0003677">
    <property type="term" value="F:DNA binding"/>
    <property type="evidence" value="ECO:0007669"/>
    <property type="project" value="UniProtKB-KW"/>
</dbReference>
<dbReference type="InterPro" id="IPR011006">
    <property type="entry name" value="CheY-like_superfamily"/>
</dbReference>
<accession>A0A419N7R8</accession>
<sequence>MKKIVVVDKREHSLARIYFIADVKKYQVLTQNDFTLASATLSHEMPDVLLVNCDLYKGDFTEFIRAVRALSQDIRIIGFSWKVSETFRRSGSPFALDAFIKMPMDVRKLSLALEAIECNYMLFPSDIMANRSAAQHGASL</sequence>
<name>A0A419N7R8_9GAMM</name>
<dbReference type="Proteomes" id="UP000284908">
    <property type="component" value="Unassembled WGS sequence"/>
</dbReference>
<dbReference type="OrthoDB" id="6506970at2"/>
<dbReference type="RefSeq" id="WP_120133363.1">
    <property type="nucleotide sequence ID" value="NZ_RAHH01000015.1"/>
</dbReference>
<evidence type="ECO:0000313" key="1">
    <source>
        <dbReference type="EMBL" id="RJT43416.1"/>
    </source>
</evidence>
<gene>
    <name evidence="1" type="ORF">D6C13_14145</name>
</gene>
<evidence type="ECO:0000313" key="2">
    <source>
        <dbReference type="Proteomes" id="UP000284908"/>
    </source>
</evidence>
<dbReference type="EMBL" id="RAHH01000015">
    <property type="protein sequence ID" value="RJT43416.1"/>
    <property type="molecule type" value="Genomic_DNA"/>
</dbReference>